<dbReference type="OrthoDB" id="10394489at2759"/>
<dbReference type="AlphaFoldDB" id="A0A9N9KJY5"/>
<reference evidence="1" key="1">
    <citation type="submission" date="2021-07" db="EMBL/GenBank/DDBJ databases">
        <authorList>
            <person name="Durling M."/>
        </authorList>
    </citation>
    <scope>NUCLEOTIDE SEQUENCE</scope>
</reference>
<name>A0A9N9KJY5_9HELO</name>
<organism evidence="1 2">
    <name type="scientific">Hymenoscyphus fraxineus</name>
    <dbReference type="NCBI Taxonomy" id="746836"/>
    <lineage>
        <taxon>Eukaryota</taxon>
        <taxon>Fungi</taxon>
        <taxon>Dikarya</taxon>
        <taxon>Ascomycota</taxon>
        <taxon>Pezizomycotina</taxon>
        <taxon>Leotiomycetes</taxon>
        <taxon>Helotiales</taxon>
        <taxon>Helotiaceae</taxon>
        <taxon>Hymenoscyphus</taxon>
    </lineage>
</organism>
<dbReference type="EMBL" id="CAJVRL010000001">
    <property type="protein sequence ID" value="CAG8949019.1"/>
    <property type="molecule type" value="Genomic_DNA"/>
</dbReference>
<evidence type="ECO:0000313" key="1">
    <source>
        <dbReference type="EMBL" id="CAG8949019.1"/>
    </source>
</evidence>
<protein>
    <recommendedName>
        <fullName evidence="3">CENP-V/GFA domain-containing protein</fullName>
    </recommendedName>
</protein>
<dbReference type="Proteomes" id="UP000696280">
    <property type="component" value="Unassembled WGS sequence"/>
</dbReference>
<evidence type="ECO:0000313" key="2">
    <source>
        <dbReference type="Proteomes" id="UP000696280"/>
    </source>
</evidence>
<accession>A0A9N9KJY5</accession>
<keyword evidence="2" id="KW-1185">Reference proteome</keyword>
<sequence>MPLPNHQLTLSGACRCNSILFEIDIPSYKTRPTENKSNQRLPLILPTTNRHTHVGKTNVLLIHSSQLTVSFPPTTPPPTTIQPHTFLPLLEPKPTIPPKPAREWNSIMPMLQDANLRCSCLTIKTVDSKSKVSCSRCGTKLFVPLNDEIMELPIKTLVTEGLREEHQEWLLPERGLQWDGKSIIVEERIKDRGADEGVLKDYGKARSEGLYGKVGA</sequence>
<proteinExistence type="predicted"/>
<gene>
    <name evidence="1" type="ORF">HYFRA_00002147</name>
</gene>
<comment type="caution">
    <text evidence="1">The sequence shown here is derived from an EMBL/GenBank/DDBJ whole genome shotgun (WGS) entry which is preliminary data.</text>
</comment>
<evidence type="ECO:0008006" key="3">
    <source>
        <dbReference type="Google" id="ProtNLM"/>
    </source>
</evidence>